<protein>
    <submittedName>
        <fullName evidence="1">Uncharacterized protein</fullName>
    </submittedName>
</protein>
<dbReference type="EMBL" id="QTSX02002326">
    <property type="protein sequence ID" value="KAJ9076087.1"/>
    <property type="molecule type" value="Genomic_DNA"/>
</dbReference>
<keyword evidence="2" id="KW-1185">Reference proteome</keyword>
<evidence type="ECO:0000313" key="1">
    <source>
        <dbReference type="EMBL" id="KAJ9076087.1"/>
    </source>
</evidence>
<gene>
    <name evidence="1" type="ORF">DSO57_1029600</name>
</gene>
<organism evidence="1 2">
    <name type="scientific">Entomophthora muscae</name>
    <dbReference type="NCBI Taxonomy" id="34485"/>
    <lineage>
        <taxon>Eukaryota</taxon>
        <taxon>Fungi</taxon>
        <taxon>Fungi incertae sedis</taxon>
        <taxon>Zoopagomycota</taxon>
        <taxon>Entomophthoromycotina</taxon>
        <taxon>Entomophthoromycetes</taxon>
        <taxon>Entomophthorales</taxon>
        <taxon>Entomophthoraceae</taxon>
        <taxon>Entomophthora</taxon>
    </lineage>
</organism>
<dbReference type="Proteomes" id="UP001165960">
    <property type="component" value="Unassembled WGS sequence"/>
</dbReference>
<proteinExistence type="predicted"/>
<name>A0ACC2TNA8_9FUNG</name>
<reference evidence="1" key="1">
    <citation type="submission" date="2022-04" db="EMBL/GenBank/DDBJ databases">
        <title>Genome of the entomopathogenic fungus Entomophthora muscae.</title>
        <authorList>
            <person name="Elya C."/>
            <person name="Lovett B.R."/>
            <person name="Lee E."/>
            <person name="Macias A.M."/>
            <person name="Hajek A.E."/>
            <person name="De Bivort B.L."/>
            <person name="Kasson M.T."/>
            <person name="De Fine Licht H.H."/>
            <person name="Stajich J.E."/>
        </authorList>
    </citation>
    <scope>NUCLEOTIDE SEQUENCE</scope>
    <source>
        <strain evidence="1">Berkeley</strain>
    </source>
</reference>
<evidence type="ECO:0000313" key="2">
    <source>
        <dbReference type="Proteomes" id="UP001165960"/>
    </source>
</evidence>
<sequence>MGMVTALSDLGHVTNNIAGSKSLKKKGTQEMGGLASSLDTRSPPLMPHVRGQDPVGMHQQQIGDKFNLKLGIQHPNLKYLSLGRAYQEQLLPGPDNPPLNPRCSQQWQGQLIPATDQGSSKYFVLGCLLWLASGQSMGQPCNAPQMASKGSTYSPVSTLLFKMC</sequence>
<accession>A0ACC2TNA8</accession>
<comment type="caution">
    <text evidence="1">The sequence shown here is derived from an EMBL/GenBank/DDBJ whole genome shotgun (WGS) entry which is preliminary data.</text>
</comment>